<dbReference type="Proteomes" id="UP000198341">
    <property type="component" value="Chromosome 16"/>
</dbReference>
<dbReference type="KEGG" id="bpg:Bathy16g01190"/>
<feature type="region of interest" description="Disordered" evidence="1">
    <location>
        <begin position="56"/>
        <end position="87"/>
    </location>
</feature>
<reference evidence="2 3" key="1">
    <citation type="submission" date="2011-10" db="EMBL/GenBank/DDBJ databases">
        <authorList>
            <person name="Genoscope - CEA"/>
        </authorList>
    </citation>
    <scope>NUCLEOTIDE SEQUENCE [LARGE SCALE GENOMIC DNA]</scope>
    <source>
        <strain evidence="2 3">RCC 1105</strain>
    </source>
</reference>
<feature type="region of interest" description="Disordered" evidence="1">
    <location>
        <begin position="110"/>
        <end position="159"/>
    </location>
</feature>
<dbReference type="AlphaFoldDB" id="K8EQ68"/>
<feature type="region of interest" description="Disordered" evidence="1">
    <location>
        <begin position="243"/>
        <end position="263"/>
    </location>
</feature>
<evidence type="ECO:0000313" key="3">
    <source>
        <dbReference type="Proteomes" id="UP000198341"/>
    </source>
</evidence>
<dbReference type="RefSeq" id="XP_007508589.1">
    <property type="nucleotide sequence ID" value="XM_007508527.1"/>
</dbReference>
<dbReference type="GeneID" id="19011235"/>
<feature type="compositionally biased region" description="Low complexity" evidence="1">
    <location>
        <begin position="74"/>
        <end position="87"/>
    </location>
</feature>
<dbReference type="Gene3D" id="1.25.40.10">
    <property type="entry name" value="Tetratricopeptide repeat domain"/>
    <property type="match status" value="2"/>
</dbReference>
<dbReference type="InterPro" id="IPR019734">
    <property type="entry name" value="TPR_rpt"/>
</dbReference>
<organism evidence="2 3">
    <name type="scientific">Bathycoccus prasinos</name>
    <dbReference type="NCBI Taxonomy" id="41875"/>
    <lineage>
        <taxon>Eukaryota</taxon>
        <taxon>Viridiplantae</taxon>
        <taxon>Chlorophyta</taxon>
        <taxon>Mamiellophyceae</taxon>
        <taxon>Mamiellales</taxon>
        <taxon>Bathycoccaceae</taxon>
        <taxon>Bathycoccus</taxon>
    </lineage>
</organism>
<dbReference type="PANTHER" id="PTHR47689:SF2">
    <property type="entry name" value="TETRATRICOPEPTIDE REPEAT (TPR)-LIKE SUPERFAMILY PROTEIN"/>
    <property type="match status" value="1"/>
</dbReference>
<name>K8EQ68_9CHLO</name>
<sequence>MMILRRTTTFTQERVVLRAAAAAAAVAAAATAAAAHDAFLFNSGTTRTMETISISSPTQFATHHRRRHQHPRSNNTNTNNDNNKNNNGFLLPGRLPLYFLLSHASCLEKEGGRGRRDAQKKMPSSLTKEERENMEDVEVHIEGEEEEQTTTKTNGKSKKGRHTAQWRVYTDLGREKFLAGDIEFALKCFERALKEAKLGFGEKDAHVAAALNNLAELARTQRMWEKAEGLYKECLDLLRELKETTPNSSSSSSSSDSSSKVDKRKGAEYKAEATIAAALHNLASCMLQNNKPKEAYENYRTSLNLKQVVFENENHPEIALTLHHMAEALLLLERIEDAIVVLERSVKITDAVGIGHTPTAFRRMRRLCQLYEIKKRFDDVDAMKKRIETQFSKQV</sequence>
<dbReference type="PANTHER" id="PTHR47689">
    <property type="entry name" value="TETRATRICOPEPTIDE REPEAT (TPR)-LIKE SUPERFAMILY PROTEIN"/>
    <property type="match status" value="1"/>
</dbReference>
<gene>
    <name evidence="2" type="ordered locus">Bathy16g01190</name>
</gene>
<dbReference type="SMART" id="SM00028">
    <property type="entry name" value="TPR"/>
    <property type="match status" value="4"/>
</dbReference>
<feature type="compositionally biased region" description="Low complexity" evidence="1">
    <location>
        <begin position="248"/>
        <end position="258"/>
    </location>
</feature>
<accession>K8EQ68</accession>
<feature type="compositionally biased region" description="Basic and acidic residues" evidence="1">
    <location>
        <begin position="110"/>
        <end position="120"/>
    </location>
</feature>
<dbReference type="eggNOG" id="KOG1840">
    <property type="taxonomic scope" value="Eukaryota"/>
</dbReference>
<dbReference type="OrthoDB" id="515358at2759"/>
<protein>
    <submittedName>
        <fullName evidence="2">Kinesin light chain (ISS)</fullName>
    </submittedName>
</protein>
<evidence type="ECO:0000313" key="2">
    <source>
        <dbReference type="EMBL" id="CCO20206.1"/>
    </source>
</evidence>
<evidence type="ECO:0000256" key="1">
    <source>
        <dbReference type="SAM" id="MobiDB-lite"/>
    </source>
</evidence>
<dbReference type="InterPro" id="IPR011990">
    <property type="entry name" value="TPR-like_helical_dom_sf"/>
</dbReference>
<dbReference type="EMBL" id="FO082263">
    <property type="protein sequence ID" value="CCO20206.1"/>
    <property type="molecule type" value="Genomic_DNA"/>
</dbReference>
<dbReference type="SUPFAM" id="SSF48452">
    <property type="entry name" value="TPR-like"/>
    <property type="match status" value="1"/>
</dbReference>
<dbReference type="STRING" id="41875.K8EQ68"/>
<dbReference type="Pfam" id="PF13424">
    <property type="entry name" value="TPR_12"/>
    <property type="match status" value="2"/>
</dbReference>
<keyword evidence="3" id="KW-1185">Reference proteome</keyword>
<feature type="compositionally biased region" description="Basic residues" evidence="1">
    <location>
        <begin position="62"/>
        <end position="71"/>
    </location>
</feature>
<proteinExistence type="predicted"/>